<evidence type="ECO:0000313" key="3">
    <source>
        <dbReference type="Proteomes" id="UP000030764"/>
    </source>
</evidence>
<accession>A0A085LMH1</accession>
<organism evidence="2 3">
    <name type="scientific">Trichuris suis</name>
    <name type="common">pig whipworm</name>
    <dbReference type="NCBI Taxonomy" id="68888"/>
    <lineage>
        <taxon>Eukaryota</taxon>
        <taxon>Metazoa</taxon>
        <taxon>Ecdysozoa</taxon>
        <taxon>Nematoda</taxon>
        <taxon>Enoplea</taxon>
        <taxon>Dorylaimia</taxon>
        <taxon>Trichinellida</taxon>
        <taxon>Trichuridae</taxon>
        <taxon>Trichuris</taxon>
    </lineage>
</organism>
<feature type="non-terminal residue" evidence="2">
    <location>
        <position position="65"/>
    </location>
</feature>
<keyword evidence="3" id="KW-1185">Reference proteome</keyword>
<dbReference type="Proteomes" id="UP000030764">
    <property type="component" value="Unassembled WGS sequence"/>
</dbReference>
<protein>
    <submittedName>
        <fullName evidence="2">Uncharacterized protein</fullName>
    </submittedName>
</protein>
<gene>
    <name evidence="2" type="ORF">M513_12975</name>
</gene>
<dbReference type="AlphaFoldDB" id="A0A085LMH1"/>
<feature type="non-terminal residue" evidence="2">
    <location>
        <position position="1"/>
    </location>
</feature>
<name>A0A085LMH1_9BILA</name>
<sequence>CVCNASYIGETGNTLFPRFDQHMSNVLTYKNAERRQWGTYDRPRTSTENRTWKGHGERDQSLRGP</sequence>
<evidence type="ECO:0000256" key="1">
    <source>
        <dbReference type="SAM" id="MobiDB-lite"/>
    </source>
</evidence>
<reference evidence="2 3" key="1">
    <citation type="journal article" date="2014" name="Nat. Genet.">
        <title>Genome and transcriptome of the porcine whipworm Trichuris suis.</title>
        <authorList>
            <person name="Jex A.R."/>
            <person name="Nejsum P."/>
            <person name="Schwarz E.M."/>
            <person name="Hu L."/>
            <person name="Young N.D."/>
            <person name="Hall R.S."/>
            <person name="Korhonen P.K."/>
            <person name="Liao S."/>
            <person name="Thamsborg S."/>
            <person name="Xia J."/>
            <person name="Xu P."/>
            <person name="Wang S."/>
            <person name="Scheerlinck J.P."/>
            <person name="Hofmann A."/>
            <person name="Sternberg P.W."/>
            <person name="Wang J."/>
            <person name="Gasser R.B."/>
        </authorList>
    </citation>
    <scope>NUCLEOTIDE SEQUENCE [LARGE SCALE GENOMIC DNA]</scope>
    <source>
        <strain evidence="2">DCEP-RM93M</strain>
    </source>
</reference>
<feature type="region of interest" description="Disordered" evidence="1">
    <location>
        <begin position="36"/>
        <end position="65"/>
    </location>
</feature>
<proteinExistence type="predicted"/>
<evidence type="ECO:0000313" key="2">
    <source>
        <dbReference type="EMBL" id="KFD46167.1"/>
    </source>
</evidence>
<dbReference type="EMBL" id="KL363390">
    <property type="protein sequence ID" value="KFD46167.1"/>
    <property type="molecule type" value="Genomic_DNA"/>
</dbReference>